<dbReference type="GeneID" id="41968376"/>
<feature type="compositionally biased region" description="Basic and acidic residues" evidence="1">
    <location>
        <begin position="491"/>
        <end position="502"/>
    </location>
</feature>
<feature type="region of interest" description="Disordered" evidence="1">
    <location>
        <begin position="89"/>
        <end position="134"/>
    </location>
</feature>
<accession>A0A507ARY2</accession>
<name>A0A507ARY2_9PEZI</name>
<dbReference type="OrthoDB" id="5343483at2759"/>
<feature type="region of interest" description="Disordered" evidence="1">
    <location>
        <begin position="398"/>
        <end position="502"/>
    </location>
</feature>
<dbReference type="EMBL" id="SKBQ01000003">
    <property type="protein sequence ID" value="TPX12752.1"/>
    <property type="molecule type" value="Genomic_DNA"/>
</dbReference>
<dbReference type="InParanoid" id="A0A507ARY2"/>
<feature type="compositionally biased region" description="Basic and acidic residues" evidence="1">
    <location>
        <begin position="11"/>
        <end position="20"/>
    </location>
</feature>
<gene>
    <name evidence="2" type="ORF">E0L32_000929</name>
</gene>
<dbReference type="AlphaFoldDB" id="A0A507ARY2"/>
<dbReference type="RefSeq" id="XP_030994463.1">
    <property type="nucleotide sequence ID" value="XM_031144255.1"/>
</dbReference>
<feature type="compositionally biased region" description="Basic and acidic residues" evidence="1">
    <location>
        <begin position="454"/>
        <end position="468"/>
    </location>
</feature>
<dbReference type="Proteomes" id="UP000319257">
    <property type="component" value="Unassembled WGS sequence"/>
</dbReference>
<organism evidence="2 3">
    <name type="scientific">Thyridium curvatum</name>
    <dbReference type="NCBI Taxonomy" id="1093900"/>
    <lineage>
        <taxon>Eukaryota</taxon>
        <taxon>Fungi</taxon>
        <taxon>Dikarya</taxon>
        <taxon>Ascomycota</taxon>
        <taxon>Pezizomycotina</taxon>
        <taxon>Sordariomycetes</taxon>
        <taxon>Sordariomycetidae</taxon>
        <taxon>Thyridiales</taxon>
        <taxon>Thyridiaceae</taxon>
        <taxon>Thyridium</taxon>
    </lineage>
</organism>
<feature type="compositionally biased region" description="Low complexity" evidence="1">
    <location>
        <begin position="114"/>
        <end position="124"/>
    </location>
</feature>
<sequence>MAVSQATGGGDQKRQAEDNGKTAVKAGMPSPGQPPQPRASINTLLRQHSNERLYVKPLLWTARHLEILGCRFLSGDGRRHPLRPFTYSYLPLSPPASPADNPQDGTSDNRSSDHSSSGHGSSGDNEVAGLDPENCSHKRKRCGTRYVMSAFRDPCLHWRRDATVRLLNWGLLRTMSFNAILDFDFNGKPVASVQPVTIFGSRRPLCLVKPHYKRESFDAPVEIPRYPLVLWLDYQAFAVEPRQARCNPVRDNEPVRALREIELRRLAPSEQKHDPYLAAALISLAQDQHRWETEYGPRLGRRVDRSHLFTTRLVVAGLTSEDMWHVYTADIPLSFLDKLDRPSVASDAPTVDIIYHQVKARPYHSFRDRLLEGLGLSNNKKVGEQPKQQGIERKMWEWEEDDSSSDSSGWDSGECDSPEGSEDENSSSGSSDSSGSPDWVSVDCDSSEDSEDEDCKKGGLKKDVLEKRGVKRKRSEARQQNSEKEDDSPEENPKKKAKKAME</sequence>
<keyword evidence="3" id="KW-1185">Reference proteome</keyword>
<comment type="caution">
    <text evidence="2">The sequence shown here is derived from an EMBL/GenBank/DDBJ whole genome shotgun (WGS) entry which is preliminary data.</text>
</comment>
<protein>
    <submittedName>
        <fullName evidence="2">Uncharacterized protein</fullName>
    </submittedName>
</protein>
<proteinExistence type="predicted"/>
<evidence type="ECO:0000256" key="1">
    <source>
        <dbReference type="SAM" id="MobiDB-lite"/>
    </source>
</evidence>
<feature type="compositionally biased region" description="Low complexity" evidence="1">
    <location>
        <begin position="426"/>
        <end position="444"/>
    </location>
</feature>
<feature type="region of interest" description="Disordered" evidence="1">
    <location>
        <begin position="1"/>
        <end position="40"/>
    </location>
</feature>
<feature type="compositionally biased region" description="Acidic residues" evidence="1">
    <location>
        <begin position="413"/>
        <end position="425"/>
    </location>
</feature>
<evidence type="ECO:0000313" key="3">
    <source>
        <dbReference type="Proteomes" id="UP000319257"/>
    </source>
</evidence>
<reference evidence="2 3" key="1">
    <citation type="submission" date="2019-06" db="EMBL/GenBank/DDBJ databases">
        <title>Draft genome sequence of the filamentous fungus Phialemoniopsis curvata isolated from diesel fuel.</title>
        <authorList>
            <person name="Varaljay V.A."/>
            <person name="Lyon W.J."/>
            <person name="Crouch A.L."/>
            <person name="Drake C.E."/>
            <person name="Hollomon J.M."/>
            <person name="Nadeau L.J."/>
            <person name="Nunn H.S."/>
            <person name="Stevenson B.S."/>
            <person name="Bojanowski C.L."/>
            <person name="Crookes-Goodson W.J."/>
        </authorList>
    </citation>
    <scope>NUCLEOTIDE SEQUENCE [LARGE SCALE GENOMIC DNA]</scope>
    <source>
        <strain evidence="2 3">D216</strain>
    </source>
</reference>
<evidence type="ECO:0000313" key="2">
    <source>
        <dbReference type="EMBL" id="TPX12752.1"/>
    </source>
</evidence>